<dbReference type="EMBL" id="MN448297">
    <property type="protein sequence ID" value="QFG75066.1"/>
    <property type="molecule type" value="Genomic_DNA"/>
</dbReference>
<feature type="region of interest" description="Disordered" evidence="1">
    <location>
        <begin position="23"/>
        <end position="44"/>
    </location>
</feature>
<name>A0A5J6VLC0_9VIRU</name>
<protein>
    <submittedName>
        <fullName evidence="2">Uncharacterized protein</fullName>
    </submittedName>
</protein>
<evidence type="ECO:0000313" key="2">
    <source>
        <dbReference type="EMBL" id="QFG75066.1"/>
    </source>
</evidence>
<organism evidence="2">
    <name type="scientific">Megaviridae environmental sample</name>
    <dbReference type="NCBI Taxonomy" id="1737588"/>
    <lineage>
        <taxon>Viruses</taxon>
        <taxon>Varidnaviria</taxon>
        <taxon>Bamfordvirae</taxon>
        <taxon>Nucleocytoviricota</taxon>
        <taxon>Megaviricetes</taxon>
        <taxon>Imitervirales</taxon>
        <taxon>Mimiviridae</taxon>
        <taxon>environmental samples</taxon>
    </lineage>
</organism>
<proteinExistence type="predicted"/>
<sequence>MEFDQDQSVHYINILDMYKHVHHQKANNKKQKNDKPKQLPSVKSTSIYDPIMSIEFPLAKPW</sequence>
<accession>A0A5J6VLC0</accession>
<evidence type="ECO:0000256" key="1">
    <source>
        <dbReference type="SAM" id="MobiDB-lite"/>
    </source>
</evidence>
<reference evidence="2" key="1">
    <citation type="journal article" date="2019" name="Philos. Trans. R. Soc. Lond., B, Biol. Sci.">
        <title>Targeted metagenomic recovery of four divergent viruses reveals shared and distinctive characteristics of giant viruses of marine eukaryotes.</title>
        <authorList>
            <person name="Needham D.M."/>
            <person name="Poirier C."/>
            <person name="Hehenberger E."/>
            <person name="Jimenez V."/>
            <person name="Swalwell J.E."/>
            <person name="Santoro A.E."/>
            <person name="Worden A.Z."/>
        </authorList>
    </citation>
    <scope>NUCLEOTIDE SEQUENCE</scope>
    <source>
        <strain evidence="2">OPacV-421</strain>
    </source>
</reference>